<feature type="domain" description="MaoC-like" evidence="1">
    <location>
        <begin position="30"/>
        <end position="137"/>
    </location>
</feature>
<evidence type="ECO:0000259" key="1">
    <source>
        <dbReference type="Pfam" id="PF01575"/>
    </source>
</evidence>
<keyword evidence="3" id="KW-1185">Reference proteome</keyword>
<gene>
    <name evidence="2" type="ORF">NBEOAGPD_4616</name>
</gene>
<comment type="caution">
    <text evidence="2">The sequence shown here is derived from an EMBL/GenBank/DDBJ whole genome shotgun (WGS) entry which is preliminary data.</text>
</comment>
<organism evidence="2 3">
    <name type="scientific">Methylobacterium gregans</name>
    <dbReference type="NCBI Taxonomy" id="374424"/>
    <lineage>
        <taxon>Bacteria</taxon>
        <taxon>Pseudomonadati</taxon>
        <taxon>Pseudomonadota</taxon>
        <taxon>Alphaproteobacteria</taxon>
        <taxon>Hyphomicrobiales</taxon>
        <taxon>Methylobacteriaceae</taxon>
        <taxon>Methylobacterium</taxon>
    </lineage>
</organism>
<protein>
    <recommendedName>
        <fullName evidence="1">MaoC-like domain-containing protein</fullName>
    </recommendedName>
</protein>
<reference evidence="2" key="2">
    <citation type="submission" date="2021-08" db="EMBL/GenBank/DDBJ databases">
        <authorList>
            <person name="Tani A."/>
            <person name="Ola A."/>
            <person name="Ogura Y."/>
            <person name="Katsura K."/>
            <person name="Hayashi T."/>
        </authorList>
    </citation>
    <scope>NUCLEOTIDE SEQUENCE</scope>
    <source>
        <strain evidence="2">NBRC 103626</strain>
    </source>
</reference>
<name>A0AA37HT46_9HYPH</name>
<dbReference type="Gene3D" id="3.10.129.10">
    <property type="entry name" value="Hotdog Thioesterase"/>
    <property type="match status" value="1"/>
</dbReference>
<dbReference type="CDD" id="cd03450">
    <property type="entry name" value="NodN"/>
    <property type="match status" value="1"/>
</dbReference>
<dbReference type="Pfam" id="PF01575">
    <property type="entry name" value="MaoC_dehydratas"/>
    <property type="match status" value="1"/>
</dbReference>
<dbReference type="InterPro" id="IPR029069">
    <property type="entry name" value="HotDog_dom_sf"/>
</dbReference>
<dbReference type="InterPro" id="IPR002539">
    <property type="entry name" value="MaoC-like_dom"/>
</dbReference>
<dbReference type="AlphaFoldDB" id="A0AA37HT46"/>
<evidence type="ECO:0000313" key="3">
    <source>
        <dbReference type="Proteomes" id="UP001055108"/>
    </source>
</evidence>
<reference evidence="2" key="1">
    <citation type="journal article" date="2016" name="Front. Microbiol.">
        <title>Genome Sequence of the Piezophilic, Mesophilic Sulfate-Reducing Bacterium Desulfovibrio indicus J2T.</title>
        <authorList>
            <person name="Cao J."/>
            <person name="Maignien L."/>
            <person name="Shao Z."/>
            <person name="Alain K."/>
            <person name="Jebbar M."/>
        </authorList>
    </citation>
    <scope>NUCLEOTIDE SEQUENCE</scope>
    <source>
        <strain evidence="2">NBRC 103626</strain>
    </source>
</reference>
<sequence length="181" mass="19103">MTSTPSDPRPDPLAARPPDAAAFLAELRERVGTEVGASAWTRVDQARIDRFAEATGDRQFVHVDPLRAAAETPFGGTVAHGYLTLSMLGGAVGEVLPAHPCVRAVLNMAADKVRFLAPVRVNTRVRAVFTLTGVSALPEGKAALRLGATVQAEGDAGRPVLTAELTLMLVLEEAARETPRS</sequence>
<dbReference type="Proteomes" id="UP001055108">
    <property type="component" value="Unassembled WGS sequence"/>
</dbReference>
<dbReference type="RefSeq" id="WP_238306609.1">
    <property type="nucleotide sequence ID" value="NZ_BPQM01000136.1"/>
</dbReference>
<proteinExistence type="predicted"/>
<dbReference type="InterPro" id="IPR039375">
    <property type="entry name" value="NodN-like"/>
</dbReference>
<dbReference type="PANTHER" id="PTHR42993:SF1">
    <property type="entry name" value="MAOC-LIKE DEHYDRATASE DOMAIN-CONTAINING PROTEIN"/>
    <property type="match status" value="1"/>
</dbReference>
<evidence type="ECO:0000313" key="2">
    <source>
        <dbReference type="EMBL" id="GJD81370.1"/>
    </source>
</evidence>
<accession>A0AA37HT46</accession>
<dbReference type="PANTHER" id="PTHR42993">
    <property type="entry name" value="MAOC-LIKE DEHYDRATASE DOMAIN-CONTAINING PROTEIN"/>
    <property type="match status" value="1"/>
</dbReference>
<dbReference type="EMBL" id="BPQM01000136">
    <property type="protein sequence ID" value="GJD81370.1"/>
    <property type="molecule type" value="Genomic_DNA"/>
</dbReference>
<dbReference type="SUPFAM" id="SSF54637">
    <property type="entry name" value="Thioesterase/thiol ester dehydrase-isomerase"/>
    <property type="match status" value="1"/>
</dbReference>